<dbReference type="Proteomes" id="UP000257109">
    <property type="component" value="Unassembled WGS sequence"/>
</dbReference>
<name>A0A371FCB3_MUCPR</name>
<dbReference type="AlphaFoldDB" id="A0A371FCB3"/>
<protein>
    <recommendedName>
        <fullName evidence="3">Integrase catalytic domain-containing protein</fullName>
    </recommendedName>
</protein>
<evidence type="ECO:0000313" key="2">
    <source>
        <dbReference type="Proteomes" id="UP000257109"/>
    </source>
</evidence>
<reference evidence="1" key="1">
    <citation type="submission" date="2018-05" db="EMBL/GenBank/DDBJ databases">
        <title>Draft genome of Mucuna pruriens seed.</title>
        <authorList>
            <person name="Nnadi N.E."/>
            <person name="Vos R."/>
            <person name="Hasami M.H."/>
            <person name="Devisetty U.K."/>
            <person name="Aguiy J.C."/>
        </authorList>
    </citation>
    <scope>NUCLEOTIDE SEQUENCE [LARGE SCALE GENOMIC DNA]</scope>
    <source>
        <strain evidence="1">JCA_2017</strain>
    </source>
</reference>
<keyword evidence="2" id="KW-1185">Reference proteome</keyword>
<dbReference type="EMBL" id="QJKJ01009677">
    <property type="protein sequence ID" value="RDX75932.1"/>
    <property type="molecule type" value="Genomic_DNA"/>
</dbReference>
<evidence type="ECO:0000313" key="1">
    <source>
        <dbReference type="EMBL" id="RDX75932.1"/>
    </source>
</evidence>
<accession>A0A371FCB3</accession>
<gene>
    <name evidence="1" type="ORF">CR513_44140</name>
</gene>
<comment type="caution">
    <text evidence="1">The sequence shown here is derived from an EMBL/GenBank/DDBJ whole genome shotgun (WGS) entry which is preliminary data.</text>
</comment>
<organism evidence="1 2">
    <name type="scientific">Mucuna pruriens</name>
    <name type="common">Velvet bean</name>
    <name type="synonym">Dolichos pruriens</name>
    <dbReference type="NCBI Taxonomy" id="157652"/>
    <lineage>
        <taxon>Eukaryota</taxon>
        <taxon>Viridiplantae</taxon>
        <taxon>Streptophyta</taxon>
        <taxon>Embryophyta</taxon>
        <taxon>Tracheophyta</taxon>
        <taxon>Spermatophyta</taxon>
        <taxon>Magnoliopsida</taxon>
        <taxon>eudicotyledons</taxon>
        <taxon>Gunneridae</taxon>
        <taxon>Pentapetalae</taxon>
        <taxon>rosids</taxon>
        <taxon>fabids</taxon>
        <taxon>Fabales</taxon>
        <taxon>Fabaceae</taxon>
        <taxon>Papilionoideae</taxon>
        <taxon>50 kb inversion clade</taxon>
        <taxon>NPAAA clade</taxon>
        <taxon>indigoferoid/millettioid clade</taxon>
        <taxon>Phaseoleae</taxon>
        <taxon>Mucuna</taxon>
    </lineage>
</organism>
<evidence type="ECO:0008006" key="3">
    <source>
        <dbReference type="Google" id="ProtNLM"/>
    </source>
</evidence>
<feature type="non-terminal residue" evidence="1">
    <location>
        <position position="1"/>
    </location>
</feature>
<sequence>MNIFDPFFMAKGQVKFLHVVVDYFTKWIEAKSLVAITIQKNNFNSDNNLYAIKIDLDLVEERKTGGEARKKKEDGKFAANWKGPFRRHLSIRELRQHAHFKDVECHAPQVLL</sequence>
<dbReference type="OrthoDB" id="2016337at2759"/>
<proteinExistence type="predicted"/>